<gene>
    <name evidence="1" type="ORF">Vadar_013010</name>
</gene>
<protein>
    <submittedName>
        <fullName evidence="1">Uncharacterized protein</fullName>
    </submittedName>
</protein>
<evidence type="ECO:0000313" key="1">
    <source>
        <dbReference type="EMBL" id="KAH7863073.1"/>
    </source>
</evidence>
<name>A0ACB7ZCB4_9ERIC</name>
<organism evidence="1 2">
    <name type="scientific">Vaccinium darrowii</name>
    <dbReference type="NCBI Taxonomy" id="229202"/>
    <lineage>
        <taxon>Eukaryota</taxon>
        <taxon>Viridiplantae</taxon>
        <taxon>Streptophyta</taxon>
        <taxon>Embryophyta</taxon>
        <taxon>Tracheophyta</taxon>
        <taxon>Spermatophyta</taxon>
        <taxon>Magnoliopsida</taxon>
        <taxon>eudicotyledons</taxon>
        <taxon>Gunneridae</taxon>
        <taxon>Pentapetalae</taxon>
        <taxon>asterids</taxon>
        <taxon>Ericales</taxon>
        <taxon>Ericaceae</taxon>
        <taxon>Vaccinioideae</taxon>
        <taxon>Vaccinieae</taxon>
        <taxon>Vaccinium</taxon>
    </lineage>
</organism>
<dbReference type="Proteomes" id="UP000828048">
    <property type="component" value="Chromosome 12"/>
</dbReference>
<dbReference type="EMBL" id="CM037162">
    <property type="protein sequence ID" value="KAH7863073.1"/>
    <property type="molecule type" value="Genomic_DNA"/>
</dbReference>
<proteinExistence type="predicted"/>
<keyword evidence="2" id="KW-1185">Reference proteome</keyword>
<reference evidence="1 2" key="1">
    <citation type="journal article" date="2021" name="Hortic Res">
        <title>High-quality reference genome and annotation aids understanding of berry development for evergreen blueberry (Vaccinium darrowii).</title>
        <authorList>
            <person name="Yu J."/>
            <person name="Hulse-Kemp A.M."/>
            <person name="Babiker E."/>
            <person name="Staton M."/>
        </authorList>
    </citation>
    <scope>NUCLEOTIDE SEQUENCE [LARGE SCALE GENOMIC DNA]</scope>
    <source>
        <strain evidence="2">cv. NJ 8807/NJ 8810</strain>
        <tissue evidence="1">Young leaf</tissue>
    </source>
</reference>
<comment type="caution">
    <text evidence="1">The sequence shown here is derived from an EMBL/GenBank/DDBJ whole genome shotgun (WGS) entry which is preliminary data.</text>
</comment>
<sequence length="80" mass="8471">MGLVLKLGLLCSGSNAATRPSMRQVMQYLDGDVPLPEISHDTASFGDQASSEFVMSFPSSTSKSSAHSMCSTRSILNSGR</sequence>
<accession>A0ACB7ZCB4</accession>
<evidence type="ECO:0000313" key="2">
    <source>
        <dbReference type="Proteomes" id="UP000828048"/>
    </source>
</evidence>